<proteinExistence type="predicted"/>
<dbReference type="EMBL" id="JAGFNK010000046">
    <property type="protein sequence ID" value="KAI9510233.1"/>
    <property type="molecule type" value="Genomic_DNA"/>
</dbReference>
<keyword evidence="2" id="KW-1185">Reference proteome</keyword>
<organism evidence="1 2">
    <name type="scientific">Russula earlei</name>
    <dbReference type="NCBI Taxonomy" id="71964"/>
    <lineage>
        <taxon>Eukaryota</taxon>
        <taxon>Fungi</taxon>
        <taxon>Dikarya</taxon>
        <taxon>Basidiomycota</taxon>
        <taxon>Agaricomycotina</taxon>
        <taxon>Agaricomycetes</taxon>
        <taxon>Russulales</taxon>
        <taxon>Russulaceae</taxon>
        <taxon>Russula</taxon>
    </lineage>
</organism>
<evidence type="ECO:0000313" key="1">
    <source>
        <dbReference type="EMBL" id="KAI9510233.1"/>
    </source>
</evidence>
<name>A0ACC0UF73_9AGAM</name>
<evidence type="ECO:0000313" key="2">
    <source>
        <dbReference type="Proteomes" id="UP001207468"/>
    </source>
</evidence>
<gene>
    <name evidence="1" type="ORF">F5148DRAFT_1180877</name>
</gene>
<accession>A0ACC0UF73</accession>
<comment type="caution">
    <text evidence="1">The sequence shown here is derived from an EMBL/GenBank/DDBJ whole genome shotgun (WGS) entry which is preliminary data.</text>
</comment>
<reference evidence="1" key="1">
    <citation type="submission" date="2021-03" db="EMBL/GenBank/DDBJ databases">
        <title>Evolutionary priming and transition to the ectomycorrhizal habit in an iconic lineage of mushroom-forming fungi: is preadaptation a requirement?</title>
        <authorList>
            <consortium name="DOE Joint Genome Institute"/>
            <person name="Looney B.P."/>
            <person name="Miyauchi S."/>
            <person name="Morin E."/>
            <person name="Drula E."/>
            <person name="Courty P.E."/>
            <person name="Chicoki N."/>
            <person name="Fauchery L."/>
            <person name="Kohler A."/>
            <person name="Kuo A."/>
            <person name="LaButti K."/>
            <person name="Pangilinan J."/>
            <person name="Lipzen A."/>
            <person name="Riley R."/>
            <person name="Andreopoulos W."/>
            <person name="He G."/>
            <person name="Johnson J."/>
            <person name="Barry K.W."/>
            <person name="Grigoriev I.V."/>
            <person name="Nagy L."/>
            <person name="Hibbett D."/>
            <person name="Henrissat B."/>
            <person name="Matheny P.B."/>
            <person name="Labbe J."/>
            <person name="Martin A.F."/>
        </authorList>
    </citation>
    <scope>NUCLEOTIDE SEQUENCE</scope>
    <source>
        <strain evidence="1">BPL698</strain>
    </source>
</reference>
<dbReference type="Proteomes" id="UP001207468">
    <property type="component" value="Unassembled WGS sequence"/>
</dbReference>
<protein>
    <submittedName>
        <fullName evidence="1">Uncharacterized protein</fullName>
    </submittedName>
</protein>
<sequence length="856" mass="97807">MTMTMTEISRQLRLYLEGSSQALSAQEVFTLVDNFVSDCNASDEPDVSICQLENELQVIRDTLDLSESLQTEALLSVLRHLEPVLSSTSLISTWFDLVLRPALRGPRLSYNAISQAKDLVVVALEKPDTRHPEIQGEFRRRILDLYLLDASNEASAEEVLEWADLPREQRDQRKIWKENLEDILIAFGMDQPEAFLMQVFHCFPSPSSRLQLIGLLNRVLASHPLMSSILTSLLVDNSPTASTISLTTLTKLLPMFAVKDCSALKRLLPHLFAILARVLCWPEDAPPASTHSPPPEGVTSDEEHGMFEEEYLGQATYVSRALDVNPDLQWERLDLSFDSTAAPPSSQRYFTFLYFLFPCNLIAFLRDPVGYLSERNVERPYAVDWEDALDHEQIKTKSELLLRQHVTHPQLIWRRAESEISEPGFFSQYDTDRVVAEALLLELRHSHVVSNGKERPETALLAEFNDNITAPLSVDTSDAGLGPMNSTPPIQTVEIHSKPRVSLQDMVNTSIALKSRLDVDIVDPTPIWPYSLFPADARLQSPGKPEPGSSVVQAIAGLQREVLLLRNELNFELWLARENVRQIGRLFEQRITSRNAEVERQNLHNKLRENKVQIGSLQRKLKEHTEHSEMTKKKYADWNAELSRKLQDLREQKRNWVSETAALRLAEKELRAQFVAQGNLLAEAERRESQLRTSIKETEHKVARLKDYEQRIEQHATMQRLWDVDVQKYKEQTEAMRVLLSKYKKMELRLDAYEKTHSAMEEQARTSRRQIQTMEARLKLTPNRAPHRTPRTSSGTEFSRLREENAKLHGENVELKDEIEELKAMVEMLRAQARGHSGLLSEPSRSPIIGGAVLRP</sequence>